<organism evidence="1 2">
    <name type="scientific">Plesiomonas shigelloides 302-73</name>
    <dbReference type="NCBI Taxonomy" id="1315976"/>
    <lineage>
        <taxon>Bacteria</taxon>
        <taxon>Pseudomonadati</taxon>
        <taxon>Pseudomonadota</taxon>
        <taxon>Gammaproteobacteria</taxon>
        <taxon>Enterobacterales</taxon>
        <taxon>Enterobacteriaceae</taxon>
        <taxon>Plesiomonas</taxon>
    </lineage>
</organism>
<sequence length="66" mass="7489">MSRFHADESAALAPINRDNGYVRWHYFLSTFLGATKQSGILLEQGSKCCATISKKYHARLRTGKER</sequence>
<evidence type="ECO:0000313" key="1">
    <source>
        <dbReference type="EMBL" id="EON88844.1"/>
    </source>
</evidence>
<accession>R8AR93</accession>
<keyword evidence="2" id="KW-1185">Reference proteome</keyword>
<dbReference type="HOGENOM" id="CLU_2827469_0_0_6"/>
<comment type="caution">
    <text evidence="1">The sequence shown here is derived from an EMBL/GenBank/DDBJ whole genome shotgun (WGS) entry which is preliminary data.</text>
</comment>
<dbReference type="AlphaFoldDB" id="R8AR93"/>
<proteinExistence type="predicted"/>
<dbReference type="EMBL" id="AQQO01000049">
    <property type="protein sequence ID" value="EON88844.1"/>
    <property type="molecule type" value="Genomic_DNA"/>
</dbReference>
<dbReference type="Proteomes" id="UP000014012">
    <property type="component" value="Unassembled WGS sequence"/>
</dbReference>
<reference evidence="1 2" key="1">
    <citation type="journal article" date="2013" name="Genome Announc.">
        <title>Genome Sequence of Plesiomonas shigelloides Strain 302-73 (Serotype O1).</title>
        <authorList>
            <person name="Pique N."/>
            <person name="Aquilini E."/>
            <person name="Alioto T."/>
            <person name="Minana-Galbis D."/>
            <person name="Tomas J.M."/>
        </authorList>
    </citation>
    <scope>NUCLEOTIDE SEQUENCE [LARGE SCALE GENOMIC DNA]</scope>
    <source>
        <strain evidence="1 2">302-73</strain>
    </source>
</reference>
<protein>
    <submittedName>
        <fullName evidence="1">Uncharacterized protein</fullName>
    </submittedName>
</protein>
<evidence type="ECO:0000313" key="2">
    <source>
        <dbReference type="Proteomes" id="UP000014012"/>
    </source>
</evidence>
<name>R8AR93_PLESH</name>
<gene>
    <name evidence="1" type="ORF">PLESHI_08694</name>
</gene>